<dbReference type="PANTHER" id="PTHR35861">
    <property type="match status" value="1"/>
</dbReference>
<evidence type="ECO:0000313" key="4">
    <source>
        <dbReference type="Proteomes" id="UP000033054"/>
    </source>
</evidence>
<protein>
    <recommendedName>
        <fullName evidence="2">Tail sheath protein C-terminal domain-containing protein</fullName>
    </recommendedName>
</protein>
<dbReference type="Proteomes" id="UP000033054">
    <property type="component" value="Chromosome"/>
</dbReference>
<keyword evidence="4" id="KW-1185">Reference proteome</keyword>
<dbReference type="AlphaFoldDB" id="A0A0E3V735"/>
<dbReference type="InterPro" id="IPR052042">
    <property type="entry name" value="Tail_sheath_structural"/>
</dbReference>
<dbReference type="RefSeq" id="WP_046574043.1">
    <property type="nucleotide sequence ID" value="NZ_CP010429.1"/>
</dbReference>
<sequence>MATYRSPGVYVEEIPVFPPSVAEVETAIPAFIGYTEKAKDTLGEDLTNVAFRINGFSEFEQYYGKSPSEDPAAFSIKINEYKQGTEPIRYVIDVDKVAATISKNILHQCMKLYFANGGGPCYIVSVGKATNTITSAELIAGIDVVASEDVPTLLVVPEAVSLNGGQFMLVAEAAVKQAHDLQDRFVILDVPSTTIPKNSANIKTDVDKIRAISLDKEFRRYAAAYYPDVETSYTYNDNADFVTNKFKTIKITNHFVSVDGAAATDTGAFKGTTVDAVKTANEVLYNRIKDVFEQHHLVLPPSAAIAGIYARVDESRGVWKAPANVGLANVVKAVITISRIDQDTLNIDDVAGKSINAIINMPGYGTQVFGARTLDGNDKEWRYINVRRFVSVVEESIKKSINWAVFEPNTAPTWVRVQAMIESYLFLKWRDGALAGAKPEQAYQVQVGLNKTMTPDDVLEGLMIVEIKLAVARPAEFIVLRIMQKAQES</sequence>
<evidence type="ECO:0000259" key="2">
    <source>
        <dbReference type="Pfam" id="PF17482"/>
    </source>
</evidence>
<dbReference type="OrthoDB" id="9767864at2"/>
<evidence type="ECO:0000313" key="3">
    <source>
        <dbReference type="EMBL" id="AKD55547.1"/>
    </source>
</evidence>
<dbReference type="KEGG" id="srd:SD10_12210"/>
<accession>A0A0E3V735</accession>
<dbReference type="EMBL" id="CP010429">
    <property type="protein sequence ID" value="AKD55547.1"/>
    <property type="molecule type" value="Genomic_DNA"/>
</dbReference>
<dbReference type="Gene3D" id="3.40.50.11780">
    <property type="match status" value="1"/>
</dbReference>
<dbReference type="InterPro" id="IPR020287">
    <property type="entry name" value="Tail_sheath_C"/>
</dbReference>
<dbReference type="STRING" id="1379870.SD10_12210"/>
<comment type="similarity">
    <text evidence="1">Belongs to the myoviridae tail sheath protein family.</text>
</comment>
<dbReference type="HOGENOM" id="CLU_009303_2_0_10"/>
<name>A0A0E3V735_9BACT</name>
<proteinExistence type="inferred from homology"/>
<dbReference type="PATRIC" id="fig|1379870.5.peg.2651"/>
<gene>
    <name evidence="3" type="ORF">SD10_12210</name>
</gene>
<reference evidence="3 4" key="1">
    <citation type="journal article" date="2014" name="Curr. Microbiol.">
        <title>Spirosoma radiotolerans sp. nov., a gamma-radiation-resistant bacterium isolated from gamma ray-irradiated soil.</title>
        <authorList>
            <person name="Lee J.J."/>
            <person name="Srinivasan S."/>
            <person name="Lim S."/>
            <person name="Joe M."/>
            <person name="Im S."/>
            <person name="Bae S.I."/>
            <person name="Park K.R."/>
            <person name="Han J.H."/>
            <person name="Park S.H."/>
            <person name="Joo B.M."/>
            <person name="Park S.J."/>
            <person name="Kim M.K."/>
        </authorList>
    </citation>
    <scope>NUCLEOTIDE SEQUENCE [LARGE SCALE GENOMIC DNA]</scope>
    <source>
        <strain evidence="3 4">DG5A</strain>
    </source>
</reference>
<feature type="domain" description="Tail sheath protein C-terminal" evidence="2">
    <location>
        <begin position="378"/>
        <end position="482"/>
    </location>
</feature>
<dbReference type="PANTHER" id="PTHR35861:SF1">
    <property type="entry name" value="PHAGE TAIL SHEATH PROTEIN"/>
    <property type="match status" value="1"/>
</dbReference>
<dbReference type="Pfam" id="PF17482">
    <property type="entry name" value="Phage_sheath_1C"/>
    <property type="match status" value="1"/>
</dbReference>
<evidence type="ECO:0000256" key="1">
    <source>
        <dbReference type="ARBA" id="ARBA00008005"/>
    </source>
</evidence>
<organism evidence="3 4">
    <name type="scientific">Spirosoma radiotolerans</name>
    <dbReference type="NCBI Taxonomy" id="1379870"/>
    <lineage>
        <taxon>Bacteria</taxon>
        <taxon>Pseudomonadati</taxon>
        <taxon>Bacteroidota</taxon>
        <taxon>Cytophagia</taxon>
        <taxon>Cytophagales</taxon>
        <taxon>Cytophagaceae</taxon>
        <taxon>Spirosoma</taxon>
    </lineage>
</organism>